<feature type="compositionally biased region" description="Basic and acidic residues" evidence="2">
    <location>
        <begin position="1"/>
        <end position="11"/>
    </location>
</feature>
<evidence type="ECO:0000256" key="2">
    <source>
        <dbReference type="SAM" id="MobiDB-lite"/>
    </source>
</evidence>
<dbReference type="RefSeq" id="WP_179911959.1">
    <property type="nucleotide sequence ID" value="NZ_JACBYE010000001.1"/>
</dbReference>
<gene>
    <name evidence="3" type="primary">yidD</name>
    <name evidence="3" type="ORF">HZZ10_00055</name>
</gene>
<sequence length="103" mass="11106">MTSAERPDHPAVEPPAAGPRRRGPLARLLLGAVGLYQRFISPLSPPRCRFYPSCSSYAVIALEKHGAIRGTRLAVWRVLRCNPWNSGGVDDVPGTGPGAVHDH</sequence>
<feature type="region of interest" description="Disordered" evidence="2">
    <location>
        <begin position="1"/>
        <end position="23"/>
    </location>
</feature>
<comment type="caution">
    <text evidence="3">The sequence shown here is derived from an EMBL/GenBank/DDBJ whole genome shotgun (WGS) entry which is preliminary data.</text>
</comment>
<dbReference type="HAMAP" id="MF_00386">
    <property type="entry name" value="UPF0161_YidD"/>
    <property type="match status" value="1"/>
</dbReference>
<dbReference type="Pfam" id="PF01809">
    <property type="entry name" value="YidD"/>
    <property type="match status" value="1"/>
</dbReference>
<reference evidence="3 4" key="1">
    <citation type="submission" date="2020-07" db="EMBL/GenBank/DDBJ databases">
        <title>MOT database genomes.</title>
        <authorList>
            <person name="Joseph S."/>
            <person name="Aduse-Opoku J."/>
            <person name="Hashim A."/>
            <person name="Wade W."/>
            <person name="Curtis M."/>
        </authorList>
    </citation>
    <scope>NUCLEOTIDE SEQUENCE [LARGE SCALE GENOMIC DNA]</scope>
    <source>
        <strain evidence="3 4">DSM 100099</strain>
    </source>
</reference>
<comment type="subcellular location">
    <subcellularLocation>
        <location evidence="1">Cell membrane</location>
        <topology evidence="1">Peripheral membrane protein</topology>
        <orientation evidence="1">Cytoplasmic side</orientation>
    </subcellularLocation>
</comment>
<dbReference type="NCBIfam" id="TIGR00278">
    <property type="entry name" value="membrane protein insertion efficiency factor YidD"/>
    <property type="match status" value="1"/>
</dbReference>
<keyword evidence="4" id="KW-1185">Reference proteome</keyword>
<keyword evidence="1" id="KW-0472">Membrane</keyword>
<accession>A0A853EQH6</accession>
<dbReference type="PANTHER" id="PTHR33383">
    <property type="entry name" value="MEMBRANE PROTEIN INSERTION EFFICIENCY FACTOR-RELATED"/>
    <property type="match status" value="1"/>
</dbReference>
<dbReference type="AlphaFoldDB" id="A0A853EQH6"/>
<organism evidence="3 4">
    <name type="scientific">Sanguibacter inulinus</name>
    <dbReference type="NCBI Taxonomy" id="60922"/>
    <lineage>
        <taxon>Bacteria</taxon>
        <taxon>Bacillati</taxon>
        <taxon>Actinomycetota</taxon>
        <taxon>Actinomycetes</taxon>
        <taxon>Micrococcales</taxon>
        <taxon>Sanguibacteraceae</taxon>
        <taxon>Sanguibacter</taxon>
    </lineage>
</organism>
<comment type="function">
    <text evidence="1">Could be involved in insertion of integral membrane proteins into the membrane.</text>
</comment>
<dbReference type="InterPro" id="IPR002696">
    <property type="entry name" value="Membr_insert_effic_factor_YidD"/>
</dbReference>
<keyword evidence="1" id="KW-1003">Cell membrane</keyword>
<protein>
    <recommendedName>
        <fullName evidence="1">Putative membrane protein insertion efficiency factor</fullName>
    </recommendedName>
</protein>
<dbReference type="SMART" id="SM01234">
    <property type="entry name" value="Haemolytic"/>
    <property type="match status" value="1"/>
</dbReference>
<proteinExistence type="inferred from homology"/>
<evidence type="ECO:0000256" key="1">
    <source>
        <dbReference type="HAMAP-Rule" id="MF_00386"/>
    </source>
</evidence>
<name>A0A853EQH6_9MICO</name>
<dbReference type="GO" id="GO:0005886">
    <property type="term" value="C:plasma membrane"/>
    <property type="evidence" value="ECO:0007669"/>
    <property type="project" value="UniProtKB-SubCell"/>
</dbReference>
<evidence type="ECO:0000313" key="4">
    <source>
        <dbReference type="Proteomes" id="UP000561011"/>
    </source>
</evidence>
<dbReference type="Proteomes" id="UP000561011">
    <property type="component" value="Unassembled WGS sequence"/>
</dbReference>
<evidence type="ECO:0000313" key="3">
    <source>
        <dbReference type="EMBL" id="NYS91934.1"/>
    </source>
</evidence>
<dbReference type="EMBL" id="JACBYE010000001">
    <property type="protein sequence ID" value="NYS91934.1"/>
    <property type="molecule type" value="Genomic_DNA"/>
</dbReference>
<dbReference type="PANTHER" id="PTHR33383:SF1">
    <property type="entry name" value="MEMBRANE PROTEIN INSERTION EFFICIENCY FACTOR-RELATED"/>
    <property type="match status" value="1"/>
</dbReference>
<comment type="similarity">
    <text evidence="1">Belongs to the UPF0161 family.</text>
</comment>